<dbReference type="EMBL" id="JANVFO010000061">
    <property type="protein sequence ID" value="KAJ3720748.1"/>
    <property type="molecule type" value="Genomic_DNA"/>
</dbReference>
<feature type="region of interest" description="Disordered" evidence="1">
    <location>
        <begin position="107"/>
        <end position="127"/>
    </location>
</feature>
<sequence>MAAELVILEEAELPVNLFATNASALTAFNESISATGQIRRNNWPFGPVTSITPTSSVSIATGGYETTYTDNLGRIITIHTPTTARIAQIDLPTDVPLDSPTTAAFERHNPSNQRNVSVEHSHSPSIMPGQIVTTIHPTSI</sequence>
<accession>A0AA38J4L5</accession>
<proteinExistence type="predicted"/>
<protein>
    <submittedName>
        <fullName evidence="2">Uncharacterized protein</fullName>
    </submittedName>
</protein>
<keyword evidence="3" id="KW-1185">Reference proteome</keyword>
<evidence type="ECO:0000256" key="1">
    <source>
        <dbReference type="SAM" id="MobiDB-lite"/>
    </source>
</evidence>
<name>A0AA38J4L5_9AGAR</name>
<dbReference type="Proteomes" id="UP001176059">
    <property type="component" value="Unassembled WGS sequence"/>
</dbReference>
<comment type="caution">
    <text evidence="2">The sequence shown here is derived from an EMBL/GenBank/DDBJ whole genome shotgun (WGS) entry which is preliminary data.</text>
</comment>
<reference evidence="2" key="2">
    <citation type="journal article" date="2023" name="Proc. Natl. Acad. Sci. U.S.A.">
        <title>A global phylogenomic analysis of the shiitake genus Lentinula.</title>
        <authorList>
            <person name="Sierra-Patev S."/>
            <person name="Min B."/>
            <person name="Naranjo-Ortiz M."/>
            <person name="Looney B."/>
            <person name="Konkel Z."/>
            <person name="Slot J.C."/>
            <person name="Sakamoto Y."/>
            <person name="Steenwyk J.L."/>
            <person name="Rokas A."/>
            <person name="Carro J."/>
            <person name="Camarero S."/>
            <person name="Ferreira P."/>
            <person name="Molpeceres G."/>
            <person name="Ruiz-Duenas F.J."/>
            <person name="Serrano A."/>
            <person name="Henrissat B."/>
            <person name="Drula E."/>
            <person name="Hughes K.W."/>
            <person name="Mata J.L."/>
            <person name="Ishikawa N.K."/>
            <person name="Vargas-Isla R."/>
            <person name="Ushijima S."/>
            <person name="Smith C.A."/>
            <person name="Donoghue J."/>
            <person name="Ahrendt S."/>
            <person name="Andreopoulos W."/>
            <person name="He G."/>
            <person name="LaButti K."/>
            <person name="Lipzen A."/>
            <person name="Ng V."/>
            <person name="Riley R."/>
            <person name="Sandor L."/>
            <person name="Barry K."/>
            <person name="Martinez A.T."/>
            <person name="Xiao Y."/>
            <person name="Gibbons J.G."/>
            <person name="Terashima K."/>
            <person name="Grigoriev I.V."/>
            <person name="Hibbett D."/>
        </authorList>
    </citation>
    <scope>NUCLEOTIDE SEQUENCE</scope>
    <source>
        <strain evidence="2">ET3784</strain>
    </source>
</reference>
<evidence type="ECO:0000313" key="3">
    <source>
        <dbReference type="Proteomes" id="UP001176059"/>
    </source>
</evidence>
<evidence type="ECO:0000313" key="2">
    <source>
        <dbReference type="EMBL" id="KAJ3720748.1"/>
    </source>
</evidence>
<reference evidence="2" key="1">
    <citation type="submission" date="2022-08" db="EMBL/GenBank/DDBJ databases">
        <authorList>
            <consortium name="DOE Joint Genome Institute"/>
            <person name="Min B."/>
            <person name="Sierra-Patev S."/>
            <person name="Naranjo-Ortiz M."/>
            <person name="Looney B."/>
            <person name="Konkel Z."/>
            <person name="Slot J.C."/>
            <person name="Sakamoto Y."/>
            <person name="Steenwyk J.L."/>
            <person name="Rokas A."/>
            <person name="Carro J."/>
            <person name="Camarero S."/>
            <person name="Ferreira P."/>
            <person name="Molpeceres G."/>
            <person name="Ruiz-duenas F.J."/>
            <person name="Serrano A."/>
            <person name="Henrissat B."/>
            <person name="Drula E."/>
            <person name="Hughes K.W."/>
            <person name="Mata J.L."/>
            <person name="Ishikawa N.K."/>
            <person name="Vargas-Isla R."/>
            <person name="Ushijima S."/>
            <person name="Smith C.A."/>
            <person name="Ahrendt S."/>
            <person name="Andreopoulos W."/>
            <person name="He G."/>
            <person name="LaButti K."/>
            <person name="Lipzen A."/>
            <person name="Ng V."/>
            <person name="Riley R."/>
            <person name="Sandor L."/>
            <person name="Barry K."/>
            <person name="Martinez A.T."/>
            <person name="Xiao Y."/>
            <person name="Gibbons J.G."/>
            <person name="Terashima K."/>
            <person name="Hibbett D.S."/>
            <person name="Grigoriev I.V."/>
        </authorList>
    </citation>
    <scope>NUCLEOTIDE SEQUENCE</scope>
    <source>
        <strain evidence="2">ET3784</strain>
    </source>
</reference>
<organism evidence="2 3">
    <name type="scientific">Lentinula guzmanii</name>
    <dbReference type="NCBI Taxonomy" id="2804957"/>
    <lineage>
        <taxon>Eukaryota</taxon>
        <taxon>Fungi</taxon>
        <taxon>Dikarya</taxon>
        <taxon>Basidiomycota</taxon>
        <taxon>Agaricomycotina</taxon>
        <taxon>Agaricomycetes</taxon>
        <taxon>Agaricomycetidae</taxon>
        <taxon>Agaricales</taxon>
        <taxon>Marasmiineae</taxon>
        <taxon>Omphalotaceae</taxon>
        <taxon>Lentinula</taxon>
    </lineage>
</organism>
<dbReference type="AlphaFoldDB" id="A0AA38J4L5"/>
<gene>
    <name evidence="2" type="ORF">DFJ43DRAFT_1158853</name>
</gene>